<evidence type="ECO:0000313" key="2">
    <source>
        <dbReference type="Proteomes" id="UP000225833"/>
    </source>
</evidence>
<protein>
    <submittedName>
        <fullName evidence="1">Uncharacterized protein</fullName>
    </submittedName>
</protein>
<evidence type="ECO:0000313" key="1">
    <source>
        <dbReference type="EMBL" id="PHM24297.1"/>
    </source>
</evidence>
<reference evidence="1 2" key="1">
    <citation type="journal article" date="2017" name="Nat. Microbiol.">
        <title>Natural product diversity associated with the nematode symbionts Photorhabdus and Xenorhabdus.</title>
        <authorList>
            <person name="Tobias N.J."/>
            <person name="Wolff H."/>
            <person name="Djahanschiri B."/>
            <person name="Grundmann F."/>
            <person name="Kronenwerth M."/>
            <person name="Shi Y.M."/>
            <person name="Simonyi S."/>
            <person name="Grun P."/>
            <person name="Shapiro-Ilan D."/>
            <person name="Pidot S.J."/>
            <person name="Stinear T.P."/>
            <person name="Ebersberger I."/>
            <person name="Bode H.B."/>
        </authorList>
    </citation>
    <scope>NUCLEOTIDE SEQUENCE [LARGE SCALE GENOMIC DNA]</scope>
    <source>
        <strain evidence="1 2">DSM 16342</strain>
    </source>
</reference>
<sequence length="56" mass="6352">MACDYPAFTSFQARIGLFCWTLDELFGLIMVEETVTDLCAFSYNADNLNMISTMVK</sequence>
<dbReference type="Proteomes" id="UP000225833">
    <property type="component" value="Unassembled WGS sequence"/>
</dbReference>
<organism evidence="1 2">
    <name type="scientific">Xenorhabdus budapestensis</name>
    <dbReference type="NCBI Taxonomy" id="290110"/>
    <lineage>
        <taxon>Bacteria</taxon>
        <taxon>Pseudomonadati</taxon>
        <taxon>Pseudomonadota</taxon>
        <taxon>Gammaproteobacteria</taxon>
        <taxon>Enterobacterales</taxon>
        <taxon>Morganellaceae</taxon>
        <taxon>Xenorhabdus</taxon>
    </lineage>
</organism>
<comment type="caution">
    <text evidence="1">The sequence shown here is derived from an EMBL/GenBank/DDBJ whole genome shotgun (WGS) entry which is preliminary data.</text>
</comment>
<accession>A0A2D0IR46</accession>
<proteinExistence type="predicted"/>
<name>A0A2D0IR46_XENBU</name>
<dbReference type="EMBL" id="NIBS01000027">
    <property type="protein sequence ID" value="PHM24297.1"/>
    <property type="molecule type" value="Genomic_DNA"/>
</dbReference>
<gene>
    <name evidence="1" type="ORF">Xbud_03364</name>
</gene>
<dbReference type="AlphaFoldDB" id="A0A2D0IR46"/>